<dbReference type="KEGG" id="mph:MLP_42360"/>
<dbReference type="SUPFAM" id="SSF52540">
    <property type="entry name" value="P-loop containing nucleoside triphosphate hydrolases"/>
    <property type="match status" value="1"/>
</dbReference>
<dbReference type="Gene3D" id="3.40.50.300">
    <property type="entry name" value="P-loop containing nucleotide triphosphate hydrolases"/>
    <property type="match status" value="1"/>
</dbReference>
<evidence type="ECO:0000256" key="1">
    <source>
        <dbReference type="ARBA" id="ARBA00022741"/>
    </source>
</evidence>
<evidence type="ECO:0000313" key="9">
    <source>
        <dbReference type="Proteomes" id="UP000007947"/>
    </source>
</evidence>
<dbReference type="PANTHER" id="PTHR13748">
    <property type="entry name" value="COBW-RELATED"/>
    <property type="match status" value="1"/>
</dbReference>
<sequence length="365" mass="39177">MLRILMPTWQSASTRPFRTSAVGKVPVIAVTGHLGAGKTSLLNQLLRTPGARLGVIVNDFGTLNVDAALVTGQIDEAAAISGGCLCCLPDAGGLDEALEKLAHPRLGLDAILVEASGAADPLALARLIRFSGAERVRLGGVIEVIDAVEHFRTVDIWTDPPLHHAAATLVVIGKADLLPEGERDRTVERIRQRVRERNADAQLVVARQGRIDPVLVFDTVTDEDPDDQLPFAQVLRDQAPDGHANHDHGRHEHAQAASVPLTGPVSPSALVDLLEDPPEGAYRLKGRVRLRGSRAEQGYLVNVVGRMIHVDRLPEPPPTGELVAIGMQLDSAIAEQKLLAVAAASAERPDAAGLRRLRRHRRLSD</sequence>
<feature type="region of interest" description="Disordered" evidence="6">
    <location>
        <begin position="239"/>
        <end position="262"/>
    </location>
</feature>
<dbReference type="InterPro" id="IPR003495">
    <property type="entry name" value="CobW/HypB/UreG_nucleotide-bd"/>
</dbReference>
<dbReference type="InterPro" id="IPR027417">
    <property type="entry name" value="P-loop_NTPase"/>
</dbReference>
<dbReference type="HOGENOM" id="CLU_017452_1_1_11"/>
<dbReference type="eggNOG" id="COG0523">
    <property type="taxonomic scope" value="Bacteria"/>
</dbReference>
<dbReference type="SUPFAM" id="SSF90002">
    <property type="entry name" value="Hypothetical protein YjiA, C-terminal domain"/>
    <property type="match status" value="1"/>
</dbReference>
<evidence type="ECO:0000256" key="2">
    <source>
        <dbReference type="ARBA" id="ARBA00022801"/>
    </source>
</evidence>
<dbReference type="InterPro" id="IPR051316">
    <property type="entry name" value="Zinc-reg_GTPase_activator"/>
</dbReference>
<dbReference type="GO" id="GO:0000166">
    <property type="term" value="F:nucleotide binding"/>
    <property type="evidence" value="ECO:0007669"/>
    <property type="project" value="UniProtKB-KW"/>
</dbReference>
<dbReference type="GO" id="GO:0016787">
    <property type="term" value="F:hydrolase activity"/>
    <property type="evidence" value="ECO:0007669"/>
    <property type="project" value="UniProtKB-KW"/>
</dbReference>
<dbReference type="Proteomes" id="UP000007947">
    <property type="component" value="Chromosome"/>
</dbReference>
<evidence type="ECO:0000256" key="4">
    <source>
        <dbReference type="ARBA" id="ARBA00034320"/>
    </source>
</evidence>
<dbReference type="AlphaFoldDB" id="F5XS37"/>
<proteinExistence type="inferred from homology"/>
<dbReference type="InterPro" id="IPR036627">
    <property type="entry name" value="CobW-likC_sf"/>
</dbReference>
<reference evidence="8 9" key="1">
    <citation type="submission" date="2011-05" db="EMBL/GenBank/DDBJ databases">
        <title>Whole genome sequence of Microlunatus phosphovorus NM-1.</title>
        <authorList>
            <person name="Hosoyama A."/>
            <person name="Sasaki K."/>
            <person name="Harada T."/>
            <person name="Igarashi R."/>
            <person name="Kawakoshi A."/>
            <person name="Sasagawa M."/>
            <person name="Fukada J."/>
            <person name="Nakamura S."/>
            <person name="Katano Y."/>
            <person name="Hanada S."/>
            <person name="Kamagata Y."/>
            <person name="Nakamura N."/>
            <person name="Yamazaki S."/>
            <person name="Fujita N."/>
        </authorList>
    </citation>
    <scope>NUCLEOTIDE SEQUENCE [LARGE SCALE GENOMIC DNA]</scope>
    <source>
        <strain evidence="9">ATCC 700054 / DSM 10555 / JCM 9379 / NBRC 101784 / NCIMB 13414 / VKM Ac-1990 / NM-1</strain>
    </source>
</reference>
<dbReference type="PANTHER" id="PTHR13748:SF62">
    <property type="entry name" value="COBW DOMAIN-CONTAINING PROTEIN"/>
    <property type="match status" value="1"/>
</dbReference>
<evidence type="ECO:0000256" key="5">
    <source>
        <dbReference type="ARBA" id="ARBA00049117"/>
    </source>
</evidence>
<feature type="domain" description="CobW C-terminal" evidence="7">
    <location>
        <begin position="254"/>
        <end position="342"/>
    </location>
</feature>
<protein>
    <recommendedName>
        <fullName evidence="7">CobW C-terminal domain-containing protein</fullName>
    </recommendedName>
</protein>
<dbReference type="GO" id="GO:0005737">
    <property type="term" value="C:cytoplasm"/>
    <property type="evidence" value="ECO:0007669"/>
    <property type="project" value="TreeGrafter"/>
</dbReference>
<evidence type="ECO:0000259" key="7">
    <source>
        <dbReference type="SMART" id="SM00833"/>
    </source>
</evidence>
<dbReference type="Gene3D" id="3.30.1220.10">
    <property type="entry name" value="CobW-like, C-terminal domain"/>
    <property type="match status" value="1"/>
</dbReference>
<accession>F5XS37</accession>
<dbReference type="CDD" id="cd03112">
    <property type="entry name" value="CobW-like"/>
    <property type="match status" value="1"/>
</dbReference>
<evidence type="ECO:0000256" key="6">
    <source>
        <dbReference type="SAM" id="MobiDB-lite"/>
    </source>
</evidence>
<dbReference type="Pfam" id="PF02492">
    <property type="entry name" value="cobW"/>
    <property type="match status" value="1"/>
</dbReference>
<evidence type="ECO:0000313" key="8">
    <source>
        <dbReference type="EMBL" id="BAK37250.1"/>
    </source>
</evidence>
<keyword evidence="2" id="KW-0378">Hydrolase</keyword>
<dbReference type="SMART" id="SM00833">
    <property type="entry name" value="CobW_C"/>
    <property type="match status" value="1"/>
</dbReference>
<name>F5XS37_MICPN</name>
<gene>
    <name evidence="8" type="ordered locus">MLP_42360</name>
</gene>
<keyword evidence="9" id="KW-1185">Reference proteome</keyword>
<dbReference type="InterPro" id="IPR011629">
    <property type="entry name" value="CobW-like_C"/>
</dbReference>
<dbReference type="STRING" id="1032480.MLP_42360"/>
<comment type="similarity">
    <text evidence="4">Belongs to the SIMIBI class G3E GTPase family. ZNG1 subfamily.</text>
</comment>
<evidence type="ECO:0000256" key="3">
    <source>
        <dbReference type="ARBA" id="ARBA00023186"/>
    </source>
</evidence>
<dbReference type="Pfam" id="PF07683">
    <property type="entry name" value="CobW_C"/>
    <property type="match status" value="1"/>
</dbReference>
<comment type="catalytic activity">
    <reaction evidence="5">
        <text>GTP + H2O = GDP + phosphate + H(+)</text>
        <dbReference type="Rhea" id="RHEA:19669"/>
        <dbReference type="ChEBI" id="CHEBI:15377"/>
        <dbReference type="ChEBI" id="CHEBI:15378"/>
        <dbReference type="ChEBI" id="CHEBI:37565"/>
        <dbReference type="ChEBI" id="CHEBI:43474"/>
        <dbReference type="ChEBI" id="CHEBI:58189"/>
    </reaction>
    <physiologicalReaction direction="left-to-right" evidence="5">
        <dbReference type="Rhea" id="RHEA:19670"/>
    </physiologicalReaction>
</comment>
<feature type="compositionally biased region" description="Basic and acidic residues" evidence="6">
    <location>
        <begin position="239"/>
        <end position="254"/>
    </location>
</feature>
<dbReference type="EMBL" id="AP012204">
    <property type="protein sequence ID" value="BAK37250.1"/>
    <property type="molecule type" value="Genomic_DNA"/>
</dbReference>
<keyword evidence="3" id="KW-0143">Chaperone</keyword>
<organism evidence="8 9">
    <name type="scientific">Microlunatus phosphovorus (strain ATCC 700054 / DSM 10555 / JCM 9379 / NBRC 101784 / NCIMB 13414 / VKM Ac-1990 / NM-1)</name>
    <dbReference type="NCBI Taxonomy" id="1032480"/>
    <lineage>
        <taxon>Bacteria</taxon>
        <taxon>Bacillati</taxon>
        <taxon>Actinomycetota</taxon>
        <taxon>Actinomycetes</taxon>
        <taxon>Propionibacteriales</taxon>
        <taxon>Propionibacteriaceae</taxon>
        <taxon>Microlunatus</taxon>
    </lineage>
</organism>
<keyword evidence="1" id="KW-0547">Nucleotide-binding</keyword>